<dbReference type="InterPro" id="IPR000719">
    <property type="entry name" value="Prot_kinase_dom"/>
</dbReference>
<dbReference type="GO" id="GO:0004674">
    <property type="term" value="F:protein serine/threonine kinase activity"/>
    <property type="evidence" value="ECO:0007669"/>
    <property type="project" value="UniProtKB-KW"/>
</dbReference>
<evidence type="ECO:0000256" key="5">
    <source>
        <dbReference type="ARBA" id="ARBA00022840"/>
    </source>
</evidence>
<dbReference type="AlphaFoldDB" id="B4MS73"/>
<organism evidence="9 10">
    <name type="scientific">Drosophila willistoni</name>
    <name type="common">Fruit fly</name>
    <dbReference type="NCBI Taxonomy" id="7260"/>
    <lineage>
        <taxon>Eukaryota</taxon>
        <taxon>Metazoa</taxon>
        <taxon>Ecdysozoa</taxon>
        <taxon>Arthropoda</taxon>
        <taxon>Hexapoda</taxon>
        <taxon>Insecta</taxon>
        <taxon>Pterygota</taxon>
        <taxon>Neoptera</taxon>
        <taxon>Endopterygota</taxon>
        <taxon>Diptera</taxon>
        <taxon>Brachycera</taxon>
        <taxon>Muscomorpha</taxon>
        <taxon>Ephydroidea</taxon>
        <taxon>Drosophilidae</taxon>
        <taxon>Drosophila</taxon>
        <taxon>Sophophora</taxon>
    </lineage>
</organism>
<dbReference type="InterPro" id="IPR008271">
    <property type="entry name" value="Ser/Thr_kinase_AS"/>
</dbReference>
<dbReference type="GO" id="GO:0007455">
    <property type="term" value="P:eye-antennal disc morphogenesis"/>
    <property type="evidence" value="ECO:0007669"/>
    <property type="project" value="EnsemblMetazoa"/>
</dbReference>
<keyword evidence="4" id="KW-0418">Kinase</keyword>
<dbReference type="PANTHER" id="PTHR24342">
    <property type="entry name" value="SERINE/THREONINE-PROTEIN KINASE 17"/>
    <property type="match status" value="1"/>
</dbReference>
<dbReference type="GO" id="GO:0060289">
    <property type="term" value="P:compartment boundary maintenance"/>
    <property type="evidence" value="ECO:0007669"/>
    <property type="project" value="EnsemblMetazoa"/>
</dbReference>
<evidence type="ECO:0000313" key="10">
    <source>
        <dbReference type="Proteomes" id="UP000007798"/>
    </source>
</evidence>
<name>B4MS73_DROWI</name>
<dbReference type="KEGG" id="dwi:6640809"/>
<dbReference type="STRING" id="7260.B4MS73"/>
<dbReference type="PROSITE" id="PS50011">
    <property type="entry name" value="PROTEIN_KINASE_DOM"/>
    <property type="match status" value="1"/>
</dbReference>
<dbReference type="GO" id="GO:0032008">
    <property type="term" value="P:positive regulation of TOR signaling"/>
    <property type="evidence" value="ECO:0007669"/>
    <property type="project" value="EnsemblMetazoa"/>
</dbReference>
<dbReference type="GO" id="GO:0005634">
    <property type="term" value="C:nucleus"/>
    <property type="evidence" value="ECO:0007669"/>
    <property type="project" value="TreeGrafter"/>
</dbReference>
<evidence type="ECO:0000256" key="7">
    <source>
        <dbReference type="SAM" id="MobiDB-lite"/>
    </source>
</evidence>
<feature type="region of interest" description="Disordered" evidence="7">
    <location>
        <begin position="589"/>
        <end position="751"/>
    </location>
</feature>
<protein>
    <recommendedName>
        <fullName evidence="8">Protein kinase domain-containing protein</fullName>
    </recommendedName>
</protein>
<keyword evidence="3 6" id="KW-0547">Nucleotide-binding</keyword>
<dbReference type="SMR" id="B4MS73"/>
<dbReference type="GO" id="GO:0043065">
    <property type="term" value="P:positive regulation of apoptotic process"/>
    <property type="evidence" value="ECO:0007669"/>
    <property type="project" value="TreeGrafter"/>
</dbReference>
<feature type="binding site" evidence="6">
    <location>
        <position position="63"/>
    </location>
    <ligand>
        <name>ATP</name>
        <dbReference type="ChEBI" id="CHEBI:30616"/>
    </ligand>
</feature>
<feature type="compositionally biased region" description="Polar residues" evidence="7">
    <location>
        <begin position="469"/>
        <end position="480"/>
    </location>
</feature>
<dbReference type="GO" id="GO:0035556">
    <property type="term" value="P:intracellular signal transduction"/>
    <property type="evidence" value="ECO:0007669"/>
    <property type="project" value="TreeGrafter"/>
</dbReference>
<dbReference type="OrthoDB" id="10260894at2759"/>
<feature type="compositionally biased region" description="Low complexity" evidence="7">
    <location>
        <begin position="686"/>
        <end position="750"/>
    </location>
</feature>
<reference evidence="9 10" key="1">
    <citation type="journal article" date="2007" name="Nature">
        <title>Evolution of genes and genomes on the Drosophila phylogeny.</title>
        <authorList>
            <consortium name="Drosophila 12 Genomes Consortium"/>
            <person name="Clark A.G."/>
            <person name="Eisen M.B."/>
            <person name="Smith D.R."/>
            <person name="Bergman C.M."/>
            <person name="Oliver B."/>
            <person name="Markow T.A."/>
            <person name="Kaufman T.C."/>
            <person name="Kellis M."/>
            <person name="Gelbart W."/>
            <person name="Iyer V.N."/>
            <person name="Pollard D.A."/>
            <person name="Sackton T.B."/>
            <person name="Larracuente A.M."/>
            <person name="Singh N.D."/>
            <person name="Abad J.P."/>
            <person name="Abt D.N."/>
            <person name="Adryan B."/>
            <person name="Aguade M."/>
            <person name="Akashi H."/>
            <person name="Anderson W.W."/>
            <person name="Aquadro C.F."/>
            <person name="Ardell D.H."/>
            <person name="Arguello R."/>
            <person name="Artieri C.G."/>
            <person name="Barbash D.A."/>
            <person name="Barker D."/>
            <person name="Barsanti P."/>
            <person name="Batterham P."/>
            <person name="Batzoglou S."/>
            <person name="Begun D."/>
            <person name="Bhutkar A."/>
            <person name="Blanco E."/>
            <person name="Bosak S.A."/>
            <person name="Bradley R.K."/>
            <person name="Brand A.D."/>
            <person name="Brent M.R."/>
            <person name="Brooks A.N."/>
            <person name="Brown R.H."/>
            <person name="Butlin R.K."/>
            <person name="Caggese C."/>
            <person name="Calvi B.R."/>
            <person name="Bernardo de Carvalho A."/>
            <person name="Caspi A."/>
            <person name="Castrezana S."/>
            <person name="Celniker S.E."/>
            <person name="Chang J.L."/>
            <person name="Chapple C."/>
            <person name="Chatterji S."/>
            <person name="Chinwalla A."/>
            <person name="Civetta A."/>
            <person name="Clifton S.W."/>
            <person name="Comeron J.M."/>
            <person name="Costello J.C."/>
            <person name="Coyne J.A."/>
            <person name="Daub J."/>
            <person name="David R.G."/>
            <person name="Delcher A.L."/>
            <person name="Delehaunty K."/>
            <person name="Do C.B."/>
            <person name="Ebling H."/>
            <person name="Edwards K."/>
            <person name="Eickbush T."/>
            <person name="Evans J.D."/>
            <person name="Filipski A."/>
            <person name="Findeiss S."/>
            <person name="Freyhult E."/>
            <person name="Fulton L."/>
            <person name="Fulton R."/>
            <person name="Garcia A.C."/>
            <person name="Gardiner A."/>
            <person name="Garfield D.A."/>
            <person name="Garvin B.E."/>
            <person name="Gibson G."/>
            <person name="Gilbert D."/>
            <person name="Gnerre S."/>
            <person name="Godfrey J."/>
            <person name="Good R."/>
            <person name="Gotea V."/>
            <person name="Gravely B."/>
            <person name="Greenberg A.J."/>
            <person name="Griffiths-Jones S."/>
            <person name="Gross S."/>
            <person name="Guigo R."/>
            <person name="Gustafson E.A."/>
            <person name="Haerty W."/>
            <person name="Hahn M.W."/>
            <person name="Halligan D.L."/>
            <person name="Halpern A.L."/>
            <person name="Halter G.M."/>
            <person name="Han M.V."/>
            <person name="Heger A."/>
            <person name="Hillier L."/>
            <person name="Hinrichs A.S."/>
            <person name="Holmes I."/>
            <person name="Hoskins R.A."/>
            <person name="Hubisz M.J."/>
            <person name="Hultmark D."/>
            <person name="Huntley M.A."/>
            <person name="Jaffe D.B."/>
            <person name="Jagadeeshan S."/>
            <person name="Jeck W.R."/>
            <person name="Johnson J."/>
            <person name="Jones C.D."/>
            <person name="Jordan W.C."/>
            <person name="Karpen G.H."/>
            <person name="Kataoka E."/>
            <person name="Keightley P.D."/>
            <person name="Kheradpour P."/>
            <person name="Kirkness E.F."/>
            <person name="Koerich L.B."/>
            <person name="Kristiansen K."/>
            <person name="Kudrna D."/>
            <person name="Kulathinal R.J."/>
            <person name="Kumar S."/>
            <person name="Kwok R."/>
            <person name="Lander E."/>
            <person name="Langley C.H."/>
            <person name="Lapoint R."/>
            <person name="Lazzaro B.P."/>
            <person name="Lee S.J."/>
            <person name="Levesque L."/>
            <person name="Li R."/>
            <person name="Lin C.F."/>
            <person name="Lin M.F."/>
            <person name="Lindblad-Toh K."/>
            <person name="Llopart A."/>
            <person name="Long M."/>
            <person name="Low L."/>
            <person name="Lozovsky E."/>
            <person name="Lu J."/>
            <person name="Luo M."/>
            <person name="Machado C.A."/>
            <person name="Makalowski W."/>
            <person name="Marzo M."/>
            <person name="Matsuda M."/>
            <person name="Matzkin L."/>
            <person name="McAllister B."/>
            <person name="McBride C.S."/>
            <person name="McKernan B."/>
            <person name="McKernan K."/>
            <person name="Mendez-Lago M."/>
            <person name="Minx P."/>
            <person name="Mollenhauer M.U."/>
            <person name="Montooth K."/>
            <person name="Mount S.M."/>
            <person name="Mu X."/>
            <person name="Myers E."/>
            <person name="Negre B."/>
            <person name="Newfeld S."/>
            <person name="Nielsen R."/>
            <person name="Noor M.A."/>
            <person name="O'Grady P."/>
            <person name="Pachter L."/>
            <person name="Papaceit M."/>
            <person name="Parisi M.J."/>
            <person name="Parisi M."/>
            <person name="Parts L."/>
            <person name="Pedersen J.S."/>
            <person name="Pesole G."/>
            <person name="Phillippy A.M."/>
            <person name="Ponting C.P."/>
            <person name="Pop M."/>
            <person name="Porcelli D."/>
            <person name="Powell J.R."/>
            <person name="Prohaska S."/>
            <person name="Pruitt K."/>
            <person name="Puig M."/>
            <person name="Quesneville H."/>
            <person name="Ram K.R."/>
            <person name="Rand D."/>
            <person name="Rasmussen M.D."/>
            <person name="Reed L.K."/>
            <person name="Reenan R."/>
            <person name="Reily A."/>
            <person name="Remington K.A."/>
            <person name="Rieger T.T."/>
            <person name="Ritchie M.G."/>
            <person name="Robin C."/>
            <person name="Rogers Y.H."/>
            <person name="Rohde C."/>
            <person name="Rozas J."/>
            <person name="Rubenfield M.J."/>
            <person name="Ruiz A."/>
            <person name="Russo S."/>
            <person name="Salzberg S.L."/>
            <person name="Sanchez-Gracia A."/>
            <person name="Saranga D.J."/>
            <person name="Sato H."/>
            <person name="Schaeffer S.W."/>
            <person name="Schatz M.C."/>
            <person name="Schlenke T."/>
            <person name="Schwartz R."/>
            <person name="Segarra C."/>
            <person name="Singh R.S."/>
            <person name="Sirot L."/>
            <person name="Sirota M."/>
            <person name="Sisneros N.B."/>
            <person name="Smith C.D."/>
            <person name="Smith T.F."/>
            <person name="Spieth J."/>
            <person name="Stage D.E."/>
            <person name="Stark A."/>
            <person name="Stephan W."/>
            <person name="Strausberg R.L."/>
            <person name="Strempel S."/>
            <person name="Sturgill D."/>
            <person name="Sutton G."/>
            <person name="Sutton G.G."/>
            <person name="Tao W."/>
            <person name="Teichmann S."/>
            <person name="Tobari Y.N."/>
            <person name="Tomimura Y."/>
            <person name="Tsolas J.M."/>
            <person name="Valente V.L."/>
            <person name="Venter E."/>
            <person name="Venter J.C."/>
            <person name="Vicario S."/>
            <person name="Vieira F.G."/>
            <person name="Vilella A.J."/>
            <person name="Villasante A."/>
            <person name="Walenz B."/>
            <person name="Wang J."/>
            <person name="Wasserman M."/>
            <person name="Watts T."/>
            <person name="Wilson D."/>
            <person name="Wilson R.K."/>
            <person name="Wing R.A."/>
            <person name="Wolfner M.F."/>
            <person name="Wong A."/>
            <person name="Wong G.K."/>
            <person name="Wu C.I."/>
            <person name="Wu G."/>
            <person name="Yamamoto D."/>
            <person name="Yang H.P."/>
            <person name="Yang S.P."/>
            <person name="Yorke J.A."/>
            <person name="Yoshida K."/>
            <person name="Zdobnov E."/>
            <person name="Zhang P."/>
            <person name="Zhang Y."/>
            <person name="Zimin A.V."/>
            <person name="Baldwin J."/>
            <person name="Abdouelleil A."/>
            <person name="Abdulkadir J."/>
            <person name="Abebe A."/>
            <person name="Abera B."/>
            <person name="Abreu J."/>
            <person name="Acer S.C."/>
            <person name="Aftuck L."/>
            <person name="Alexander A."/>
            <person name="An P."/>
            <person name="Anderson E."/>
            <person name="Anderson S."/>
            <person name="Arachi H."/>
            <person name="Azer M."/>
            <person name="Bachantsang P."/>
            <person name="Barry A."/>
            <person name="Bayul T."/>
            <person name="Berlin A."/>
            <person name="Bessette D."/>
            <person name="Bloom T."/>
            <person name="Blye J."/>
            <person name="Boguslavskiy L."/>
            <person name="Bonnet C."/>
            <person name="Boukhgalter B."/>
            <person name="Bourzgui I."/>
            <person name="Brown A."/>
            <person name="Cahill P."/>
            <person name="Channer S."/>
            <person name="Cheshatsang Y."/>
            <person name="Chuda L."/>
            <person name="Citroen M."/>
            <person name="Collymore A."/>
            <person name="Cooke P."/>
            <person name="Costello M."/>
            <person name="D'Aco K."/>
            <person name="Daza R."/>
            <person name="De Haan G."/>
            <person name="DeGray S."/>
            <person name="DeMaso C."/>
            <person name="Dhargay N."/>
            <person name="Dooley K."/>
            <person name="Dooley E."/>
            <person name="Doricent M."/>
            <person name="Dorje P."/>
            <person name="Dorjee K."/>
            <person name="Dupes A."/>
            <person name="Elong R."/>
            <person name="Falk J."/>
            <person name="Farina A."/>
            <person name="Faro S."/>
            <person name="Ferguson D."/>
            <person name="Fisher S."/>
            <person name="Foley C.D."/>
            <person name="Franke A."/>
            <person name="Friedrich D."/>
            <person name="Gadbois L."/>
            <person name="Gearin G."/>
            <person name="Gearin C.R."/>
            <person name="Giannoukos G."/>
            <person name="Goode T."/>
            <person name="Graham J."/>
            <person name="Grandbois E."/>
            <person name="Grewal S."/>
            <person name="Gyaltsen K."/>
            <person name="Hafez N."/>
            <person name="Hagos B."/>
            <person name="Hall J."/>
            <person name="Henson C."/>
            <person name="Hollinger A."/>
            <person name="Honan T."/>
            <person name="Huard M.D."/>
            <person name="Hughes L."/>
            <person name="Hurhula B."/>
            <person name="Husby M.E."/>
            <person name="Kamat A."/>
            <person name="Kanga B."/>
            <person name="Kashin S."/>
            <person name="Khazanovich D."/>
            <person name="Kisner P."/>
            <person name="Lance K."/>
            <person name="Lara M."/>
            <person name="Lee W."/>
            <person name="Lennon N."/>
            <person name="Letendre F."/>
            <person name="LeVine R."/>
            <person name="Lipovsky A."/>
            <person name="Liu X."/>
            <person name="Liu J."/>
            <person name="Liu S."/>
            <person name="Lokyitsang T."/>
            <person name="Lokyitsang Y."/>
            <person name="Lubonja R."/>
            <person name="Lui A."/>
            <person name="MacDonald P."/>
            <person name="Magnisalis V."/>
            <person name="Maru K."/>
            <person name="Matthews C."/>
            <person name="McCusker W."/>
            <person name="McDonough S."/>
            <person name="Mehta T."/>
            <person name="Meldrim J."/>
            <person name="Meneus L."/>
            <person name="Mihai O."/>
            <person name="Mihalev A."/>
            <person name="Mihova T."/>
            <person name="Mittelman R."/>
            <person name="Mlenga V."/>
            <person name="Montmayeur A."/>
            <person name="Mulrain L."/>
            <person name="Navidi A."/>
            <person name="Naylor J."/>
            <person name="Negash T."/>
            <person name="Nguyen T."/>
            <person name="Nguyen N."/>
            <person name="Nicol R."/>
            <person name="Norbu C."/>
            <person name="Norbu N."/>
            <person name="Novod N."/>
            <person name="O'Neill B."/>
            <person name="Osman S."/>
            <person name="Markiewicz E."/>
            <person name="Oyono O.L."/>
            <person name="Patti C."/>
            <person name="Phunkhang P."/>
            <person name="Pierre F."/>
            <person name="Priest M."/>
            <person name="Raghuraman S."/>
            <person name="Rege F."/>
            <person name="Reyes R."/>
            <person name="Rise C."/>
            <person name="Rogov P."/>
            <person name="Ross K."/>
            <person name="Ryan E."/>
            <person name="Settipalli S."/>
            <person name="Shea T."/>
            <person name="Sherpa N."/>
            <person name="Shi L."/>
            <person name="Shih D."/>
            <person name="Sparrow T."/>
            <person name="Spaulding J."/>
            <person name="Stalker J."/>
            <person name="Stange-Thomann N."/>
            <person name="Stavropoulos S."/>
            <person name="Stone C."/>
            <person name="Strader C."/>
            <person name="Tesfaye S."/>
            <person name="Thomson T."/>
            <person name="Thoulutsang Y."/>
            <person name="Thoulutsang D."/>
            <person name="Topham K."/>
            <person name="Topping I."/>
            <person name="Tsamla T."/>
            <person name="Vassiliev H."/>
            <person name="Vo A."/>
            <person name="Wangchuk T."/>
            <person name="Wangdi T."/>
            <person name="Weiand M."/>
            <person name="Wilkinson J."/>
            <person name="Wilson A."/>
            <person name="Yadav S."/>
            <person name="Young G."/>
            <person name="Yu Q."/>
            <person name="Zembek L."/>
            <person name="Zhong D."/>
            <person name="Zimmer A."/>
            <person name="Zwirko Z."/>
            <person name="Jaffe D.B."/>
            <person name="Alvarez P."/>
            <person name="Brockman W."/>
            <person name="Butler J."/>
            <person name="Chin C."/>
            <person name="Gnerre S."/>
            <person name="Grabherr M."/>
            <person name="Kleber M."/>
            <person name="Mauceli E."/>
            <person name="MacCallum I."/>
        </authorList>
    </citation>
    <scope>NUCLEOTIDE SEQUENCE [LARGE SCALE GENOMIC DNA]</scope>
    <source>
        <strain evidence="10">Tucson 14030-0811.24</strain>
    </source>
</reference>
<sequence length="858" mass="94915">MIYIDDSEPEGVLEPAFPMRDVTINRNVDAHKLYDVLGEVGRGKFGTVYKCRDKTNGLQLAAKFVPIPKREDKRNVEREVEIMNSLQHHLIIQLYAAYEYQKMMCVVLELIEGGELFDRVVDDEFVLTERVCRVFIRQLCEAMAFIHGNGIVHLDLKPENILVLTQKGNRIKIIDFGLARKFDPDKRLRVLFGTPEFVAPEVVNFDCISYGTDMWSVGVICYVLISGLSPFMGENDIETMSNVTIAKYDFEDECFNGISPECLDFIAKLLVKDLSTRMTAAQCVEHKWLQQRPAAGTGVTPFAKAGVSSSASKTRLKSESPATTVASESSEDSTETIEDAEDEDDVEDEEVANVTTEHDDELANLDSSVLENKELDATKDNLKNFIVRWETHPNSPYVFDVEGNVIAPLSETSYPHPRRTHGPDSMSSSRVCSPSPCESIATLTDDEKGDDEEDELRLPEDVETRSADNDSPNSVSTPINESREKLFPMVGSSGSATPTPQHLFNENFDEFSGSETTAQQQRSMKSYLHTFDRRNSDTTYLLGRRSSGERVNLADEIKKLSDHLLMLAEINTKLGDANNNKNTSVAEATTKGTETTGAGAGAGAGSSNTRSTEISKDGNKWTSKSSSSTSSSRFTPRGGILNSSSTSSQSQTHYDDGAGKKKSSSISMRLQQSIEETPKLSNGKDSSITSSWTSKSQVQTQRSISSVSTMSTSNIRSTSSKVTSSSSNSNSQQQQQHQFSSTSVAESASSRRAKFRINQMSRDVPIGLPDTHQTVNLEEAANTTKDCLLHLLEKYNETRIRNPVGRHQSISVDWHVSDNLEYRSMSSINAFFQRHNNTGGGQNVKHIQAQLEEKATGK</sequence>
<dbReference type="InterPro" id="IPR017441">
    <property type="entry name" value="Protein_kinase_ATP_BS"/>
</dbReference>
<keyword evidence="1" id="KW-0723">Serine/threonine-protein kinase</keyword>
<feature type="compositionally biased region" description="Polar residues" evidence="7">
    <location>
        <begin position="664"/>
        <end position="685"/>
    </location>
</feature>
<dbReference type="FunFam" id="1.10.510.10:FF:000594">
    <property type="entry name" value="Myosin light chain kinase isoform-III"/>
    <property type="match status" value="1"/>
</dbReference>
<evidence type="ECO:0000256" key="3">
    <source>
        <dbReference type="ARBA" id="ARBA00022741"/>
    </source>
</evidence>
<dbReference type="eggNOG" id="KOG0032">
    <property type="taxonomic scope" value="Eukaryota"/>
</dbReference>
<keyword evidence="10" id="KW-1185">Reference proteome</keyword>
<evidence type="ECO:0000256" key="6">
    <source>
        <dbReference type="PROSITE-ProRule" id="PRU10141"/>
    </source>
</evidence>
<dbReference type="FunCoup" id="B4MS73">
    <property type="interactions" value="12"/>
</dbReference>
<evidence type="ECO:0000259" key="8">
    <source>
        <dbReference type="PROSITE" id="PS50011"/>
    </source>
</evidence>
<dbReference type="InterPro" id="IPR011009">
    <property type="entry name" value="Kinase-like_dom_sf"/>
</dbReference>
<dbReference type="PROSITE" id="PS00108">
    <property type="entry name" value="PROTEIN_KINASE_ST"/>
    <property type="match status" value="1"/>
</dbReference>
<dbReference type="PROSITE" id="PS00107">
    <property type="entry name" value="PROTEIN_KINASE_ATP"/>
    <property type="match status" value="1"/>
</dbReference>
<feature type="compositionally biased region" description="Basic and acidic residues" evidence="7">
    <location>
        <begin position="456"/>
        <end position="468"/>
    </location>
</feature>
<dbReference type="SMART" id="SM00220">
    <property type="entry name" value="S_TKc"/>
    <property type="match status" value="1"/>
</dbReference>
<dbReference type="GO" id="GO:0005524">
    <property type="term" value="F:ATP binding"/>
    <property type="evidence" value="ECO:0007669"/>
    <property type="project" value="UniProtKB-UniRule"/>
</dbReference>
<dbReference type="Gene3D" id="1.10.510.10">
    <property type="entry name" value="Transferase(Phosphotransferase) domain 1"/>
    <property type="match status" value="1"/>
</dbReference>
<feature type="compositionally biased region" description="Low complexity" evidence="7">
    <location>
        <begin position="622"/>
        <end position="632"/>
    </location>
</feature>
<feature type="region of interest" description="Disordered" evidence="7">
    <location>
        <begin position="411"/>
        <end position="482"/>
    </location>
</feature>
<dbReference type="GO" id="GO:0060571">
    <property type="term" value="P:morphogenesis of an epithelial fold"/>
    <property type="evidence" value="ECO:0007669"/>
    <property type="project" value="EnsemblMetazoa"/>
</dbReference>
<dbReference type="FunFam" id="3.30.200.20:FF:000534">
    <property type="entry name" value="Myosin light chain kinase"/>
    <property type="match status" value="1"/>
</dbReference>
<dbReference type="InParanoid" id="B4MS73"/>
<dbReference type="Gene3D" id="3.30.200.20">
    <property type="entry name" value="Phosphorylase Kinase, domain 1"/>
    <property type="match status" value="1"/>
</dbReference>
<feature type="compositionally biased region" description="Low complexity" evidence="7">
    <location>
        <begin position="643"/>
        <end position="652"/>
    </location>
</feature>
<dbReference type="Pfam" id="PF00069">
    <property type="entry name" value="Pkinase"/>
    <property type="match status" value="1"/>
</dbReference>
<keyword evidence="5 6" id="KW-0067">ATP-binding</keyword>
<feature type="domain" description="Protein kinase" evidence="8">
    <location>
        <begin position="34"/>
        <end position="289"/>
    </location>
</feature>
<keyword evidence="2" id="KW-0808">Transferase</keyword>
<gene>
    <name evidence="9" type="primary">Dwil\GK15618</name>
    <name evidence="9" type="ORF">Dwil_GK15618</name>
</gene>
<feature type="region of interest" description="Disordered" evidence="7">
    <location>
        <begin position="313"/>
        <end position="358"/>
    </location>
</feature>
<accession>B4MS73</accession>
<dbReference type="PANTHER" id="PTHR24342:SF20">
    <property type="entry name" value="MYOSIN LIGHT CHAIN KINASE, SMOOTH MUSCLE"/>
    <property type="match status" value="1"/>
</dbReference>
<feature type="compositionally biased region" description="Low complexity" evidence="7">
    <location>
        <begin position="425"/>
        <end position="439"/>
    </location>
</feature>
<dbReference type="HOGENOM" id="CLU_000288_63_0_1"/>
<evidence type="ECO:0000256" key="4">
    <source>
        <dbReference type="ARBA" id="ARBA00022777"/>
    </source>
</evidence>
<dbReference type="SUPFAM" id="SSF56112">
    <property type="entry name" value="Protein kinase-like (PK-like)"/>
    <property type="match status" value="1"/>
</dbReference>
<dbReference type="EMBL" id="CH963850">
    <property type="protein sequence ID" value="EDW74962.2"/>
    <property type="molecule type" value="Genomic_DNA"/>
</dbReference>
<evidence type="ECO:0000256" key="2">
    <source>
        <dbReference type="ARBA" id="ARBA00022679"/>
    </source>
</evidence>
<dbReference type="GO" id="GO:0006914">
    <property type="term" value="P:autophagy"/>
    <property type="evidence" value="ECO:0007669"/>
    <property type="project" value="EnsemblMetazoa"/>
</dbReference>
<dbReference type="Proteomes" id="UP000007798">
    <property type="component" value="Unassembled WGS sequence"/>
</dbReference>
<evidence type="ECO:0000313" key="9">
    <source>
        <dbReference type="EMBL" id="EDW74962.2"/>
    </source>
</evidence>
<dbReference type="CDD" id="cd14103">
    <property type="entry name" value="STKc_MLCK"/>
    <property type="match status" value="1"/>
</dbReference>
<evidence type="ECO:0000256" key="1">
    <source>
        <dbReference type="ARBA" id="ARBA00022527"/>
    </source>
</evidence>
<feature type="compositionally biased region" description="Acidic residues" evidence="7">
    <location>
        <begin position="329"/>
        <end position="351"/>
    </location>
</feature>
<proteinExistence type="predicted"/>